<evidence type="ECO:0000313" key="3">
    <source>
        <dbReference type="Proteomes" id="UP000031516"/>
    </source>
</evidence>
<keyword evidence="3" id="KW-1185">Reference proteome</keyword>
<feature type="signal peptide" evidence="1">
    <location>
        <begin position="1"/>
        <end position="22"/>
    </location>
</feature>
<evidence type="ECO:0000256" key="1">
    <source>
        <dbReference type="SAM" id="SignalP"/>
    </source>
</evidence>
<dbReference type="Proteomes" id="UP000031516">
    <property type="component" value="Unassembled WGS sequence"/>
</dbReference>
<dbReference type="EMBL" id="CCBQ010000043">
    <property type="protein sequence ID" value="CDO95206.1"/>
    <property type="molecule type" value="Genomic_DNA"/>
</dbReference>
<reference evidence="2 3" key="1">
    <citation type="submission" date="2014-03" db="EMBL/GenBank/DDBJ databases">
        <title>The genome of Kluyveromyces dobzhanskii.</title>
        <authorList>
            <person name="Nystedt B."/>
            <person name="Astrom S."/>
        </authorList>
    </citation>
    <scope>NUCLEOTIDE SEQUENCE [LARGE SCALE GENOMIC DNA]</scope>
    <source>
        <strain evidence="2 3">CBS 2104</strain>
    </source>
</reference>
<keyword evidence="1" id="KW-0732">Signal</keyword>
<dbReference type="AlphaFoldDB" id="A0A0A8L834"/>
<dbReference type="OrthoDB" id="4093852at2759"/>
<feature type="chain" id="PRO_5002038794" evidence="1">
    <location>
        <begin position="23"/>
        <end position="129"/>
    </location>
</feature>
<proteinExistence type="predicted"/>
<accession>A0A0A8L834</accession>
<sequence>MKMRSRYYIVLLVTLFLSAVRAASDEFSLKLSGPKELNGMTIYEDDDSLYIGKPSSDDLLGGKIQDDGTLKLGDDEFVGINKNCLTVTNNFTDYATPFGIDKDGYLTLYSEKKVQSYSKRPDRCLYFNF</sequence>
<evidence type="ECO:0000313" key="2">
    <source>
        <dbReference type="EMBL" id="CDO95206.1"/>
    </source>
</evidence>
<name>A0A0A8L834_9SACH</name>
<organism evidence="2 3">
    <name type="scientific">Kluyveromyces dobzhanskii CBS 2104</name>
    <dbReference type="NCBI Taxonomy" id="1427455"/>
    <lineage>
        <taxon>Eukaryota</taxon>
        <taxon>Fungi</taxon>
        <taxon>Dikarya</taxon>
        <taxon>Ascomycota</taxon>
        <taxon>Saccharomycotina</taxon>
        <taxon>Saccharomycetes</taxon>
        <taxon>Saccharomycetales</taxon>
        <taxon>Saccharomycetaceae</taxon>
        <taxon>Kluyveromyces</taxon>
    </lineage>
</organism>
<protein>
    <submittedName>
        <fullName evidence="2">WGS project CCBQ000000000 data, contig 00006</fullName>
    </submittedName>
</protein>
<gene>
    <name evidence="2" type="ORF">KLDO_g3452</name>
</gene>
<comment type="caution">
    <text evidence="2">The sequence shown here is derived from an EMBL/GenBank/DDBJ whole genome shotgun (WGS) entry which is preliminary data.</text>
</comment>